<dbReference type="Pfam" id="PF04545">
    <property type="entry name" value="Sigma70_r4"/>
    <property type="match status" value="1"/>
</dbReference>
<dbReference type="PRINTS" id="PR00046">
    <property type="entry name" value="SIGMA70FCT"/>
</dbReference>
<dbReference type="PANTHER" id="PTHR30376:SF3">
    <property type="entry name" value="RNA POLYMERASE SIGMA FACTOR RPOH"/>
    <property type="match status" value="1"/>
</dbReference>
<dbReference type="InterPro" id="IPR007627">
    <property type="entry name" value="RNA_pol_sigma70_r2"/>
</dbReference>
<dbReference type="SUPFAM" id="SSF88946">
    <property type="entry name" value="Sigma2 domain of RNA polymerase sigma factors"/>
    <property type="match status" value="1"/>
</dbReference>
<organism evidence="9 10">
    <name type="scientific">Alkaliphilus peptidifermentans DSM 18978</name>
    <dbReference type="NCBI Taxonomy" id="1120976"/>
    <lineage>
        <taxon>Bacteria</taxon>
        <taxon>Bacillati</taxon>
        <taxon>Bacillota</taxon>
        <taxon>Clostridia</taxon>
        <taxon>Peptostreptococcales</taxon>
        <taxon>Natronincolaceae</taxon>
        <taxon>Alkaliphilus</taxon>
    </lineage>
</organism>
<dbReference type="GO" id="GO:0016987">
    <property type="term" value="F:sigma factor activity"/>
    <property type="evidence" value="ECO:0007669"/>
    <property type="project" value="UniProtKB-KW"/>
</dbReference>
<protein>
    <recommendedName>
        <fullName evidence="7">RNA polymerase sigma factor</fullName>
    </recommendedName>
</protein>
<keyword evidence="2" id="KW-0749">Sporulation</keyword>
<dbReference type="Proteomes" id="UP000198636">
    <property type="component" value="Unassembled WGS sequence"/>
</dbReference>
<comment type="similarity">
    <text evidence="1 7">Belongs to the sigma-70 factor family.</text>
</comment>
<dbReference type="NCBIfam" id="TIGR02846">
    <property type="entry name" value="spore_sigmaK"/>
    <property type="match status" value="1"/>
</dbReference>
<evidence type="ECO:0000256" key="4">
    <source>
        <dbReference type="ARBA" id="ARBA00023082"/>
    </source>
</evidence>
<evidence type="ECO:0000256" key="2">
    <source>
        <dbReference type="ARBA" id="ARBA00022969"/>
    </source>
</evidence>
<dbReference type="RefSeq" id="WP_091545831.1">
    <property type="nucleotide sequence ID" value="NZ_FMUS01000026.1"/>
</dbReference>
<dbReference type="PROSITE" id="PS00716">
    <property type="entry name" value="SIGMA70_2"/>
    <property type="match status" value="1"/>
</dbReference>
<name>A0A1G5KDM3_9FIRM</name>
<dbReference type="PIRSF" id="PIRSF000770">
    <property type="entry name" value="RNA_pol_sigma-SigE/K"/>
    <property type="match status" value="1"/>
</dbReference>
<evidence type="ECO:0000256" key="7">
    <source>
        <dbReference type="RuleBase" id="RU362124"/>
    </source>
</evidence>
<dbReference type="PROSITE" id="PS50943">
    <property type="entry name" value="HTH_CROC1"/>
    <property type="match status" value="1"/>
</dbReference>
<dbReference type="PROSITE" id="PS00715">
    <property type="entry name" value="SIGMA70_1"/>
    <property type="match status" value="1"/>
</dbReference>
<dbReference type="InterPro" id="IPR000943">
    <property type="entry name" value="RNA_pol_sigma70"/>
</dbReference>
<evidence type="ECO:0000256" key="1">
    <source>
        <dbReference type="ARBA" id="ARBA00007788"/>
    </source>
</evidence>
<dbReference type="GO" id="GO:0006352">
    <property type="term" value="P:DNA-templated transcription initiation"/>
    <property type="evidence" value="ECO:0007669"/>
    <property type="project" value="InterPro"/>
</dbReference>
<dbReference type="InterPro" id="IPR013324">
    <property type="entry name" value="RNA_pol_sigma_r3/r4-like"/>
</dbReference>
<evidence type="ECO:0000259" key="8">
    <source>
        <dbReference type="PROSITE" id="PS50943"/>
    </source>
</evidence>
<dbReference type="InterPro" id="IPR014284">
    <property type="entry name" value="RNA_pol_sigma-70_dom"/>
</dbReference>
<evidence type="ECO:0000313" key="9">
    <source>
        <dbReference type="EMBL" id="SCY98351.1"/>
    </source>
</evidence>
<dbReference type="Gene3D" id="1.10.10.10">
    <property type="entry name" value="Winged helix-like DNA-binding domain superfamily/Winged helix DNA-binding domain"/>
    <property type="match status" value="1"/>
</dbReference>
<reference evidence="9 10" key="1">
    <citation type="submission" date="2016-10" db="EMBL/GenBank/DDBJ databases">
        <authorList>
            <person name="de Groot N.N."/>
        </authorList>
    </citation>
    <scope>NUCLEOTIDE SEQUENCE [LARGE SCALE GENOMIC DNA]</scope>
    <source>
        <strain evidence="9 10">DSM 18978</strain>
    </source>
</reference>
<dbReference type="InterPro" id="IPR014209">
    <property type="entry name" value="RNA_pol_sigma-K"/>
</dbReference>
<dbReference type="AlphaFoldDB" id="A0A1G5KDM3"/>
<dbReference type="CDD" id="cd06171">
    <property type="entry name" value="Sigma70_r4"/>
    <property type="match status" value="1"/>
</dbReference>
<proteinExistence type="inferred from homology"/>
<dbReference type="OrthoDB" id="9809557at2"/>
<dbReference type="NCBIfam" id="TIGR02937">
    <property type="entry name" value="sigma70-ECF"/>
    <property type="match status" value="1"/>
</dbReference>
<dbReference type="SUPFAM" id="SSF88659">
    <property type="entry name" value="Sigma3 and sigma4 domains of RNA polymerase sigma factors"/>
    <property type="match status" value="1"/>
</dbReference>
<dbReference type="Pfam" id="PF04542">
    <property type="entry name" value="Sigma70_r2"/>
    <property type="match status" value="1"/>
</dbReference>
<dbReference type="InterPro" id="IPR013325">
    <property type="entry name" value="RNA_pol_sigma_r2"/>
</dbReference>
<gene>
    <name evidence="9" type="ORF">SAMN03080606_03386</name>
</gene>
<keyword evidence="10" id="KW-1185">Reference proteome</keyword>
<dbReference type="InterPro" id="IPR007630">
    <property type="entry name" value="RNA_pol_sigma70_r4"/>
</dbReference>
<evidence type="ECO:0000313" key="10">
    <source>
        <dbReference type="Proteomes" id="UP000198636"/>
    </source>
</evidence>
<dbReference type="InterPro" id="IPR036388">
    <property type="entry name" value="WH-like_DNA-bd_sf"/>
</dbReference>
<dbReference type="EMBL" id="FMUS01000026">
    <property type="protein sequence ID" value="SCY98351.1"/>
    <property type="molecule type" value="Genomic_DNA"/>
</dbReference>
<dbReference type="GO" id="GO:0003677">
    <property type="term" value="F:DNA binding"/>
    <property type="evidence" value="ECO:0007669"/>
    <property type="project" value="UniProtKB-KW"/>
</dbReference>
<evidence type="ECO:0000256" key="3">
    <source>
        <dbReference type="ARBA" id="ARBA00023015"/>
    </source>
</evidence>
<keyword evidence="4 7" id="KW-0731">Sigma factor</keyword>
<keyword evidence="3 7" id="KW-0805">Transcription regulation</keyword>
<dbReference type="STRING" id="1120976.SAMN03080606_03386"/>
<dbReference type="NCBIfam" id="NF004471">
    <property type="entry name" value="PRK05803.1"/>
    <property type="match status" value="1"/>
</dbReference>
<keyword evidence="6 7" id="KW-0804">Transcription</keyword>
<dbReference type="Gene3D" id="1.20.120.1810">
    <property type="match status" value="1"/>
</dbReference>
<dbReference type="InterPro" id="IPR001387">
    <property type="entry name" value="Cro/C1-type_HTH"/>
</dbReference>
<comment type="function">
    <text evidence="7">Sigma factors are initiation factors that promote the attachment of RNA polymerase to specific initiation sites and are then released.</text>
</comment>
<dbReference type="PANTHER" id="PTHR30376">
    <property type="entry name" value="SIGMA FACTOR RPOH HEAT SHOCK RELATED"/>
    <property type="match status" value="1"/>
</dbReference>
<feature type="domain" description="HTH cro/C1-type" evidence="8">
    <location>
        <begin position="199"/>
        <end position="220"/>
    </location>
</feature>
<accession>A0A1G5KDM3</accession>
<evidence type="ECO:0000256" key="6">
    <source>
        <dbReference type="ARBA" id="ARBA00023163"/>
    </source>
</evidence>
<dbReference type="InterPro" id="IPR050813">
    <property type="entry name" value="Sigma-70_Factor"/>
</dbReference>
<evidence type="ECO:0000256" key="5">
    <source>
        <dbReference type="ARBA" id="ARBA00023125"/>
    </source>
</evidence>
<sequence length="236" mass="26736">MWAVLSGIFPLIAKPFMLSVSYISSSTSFPQPLSPEEETEYLARFEEGDEEARNILVERNLRLVAHIVKKYSNIGCDSDDLISIGTIGLIKGITTFDRSKGTRLATYAARCIENEILMTIRSNKKLKTEVSLQEPIGMDKEGNEISLLDLLGTEPDKVLEEVELKMQIKKLYKKMSSVLKKRERIVLELRYGISCGGSMTQREIAKMLGISRSYVSRIEKRAVKKLFKSFQNNDES</sequence>
<dbReference type="GO" id="GO:0030435">
    <property type="term" value="P:sporulation resulting in formation of a cellular spore"/>
    <property type="evidence" value="ECO:0007669"/>
    <property type="project" value="UniProtKB-KW"/>
</dbReference>
<keyword evidence="5 7" id="KW-0238">DNA-binding</keyword>